<keyword evidence="9" id="KW-1133">Transmembrane helix</keyword>
<dbReference type="FunFam" id="2.60.120.430:FF:000003">
    <property type="entry name" value="FERONIA receptor-like kinase"/>
    <property type="match status" value="1"/>
</dbReference>
<keyword evidence="14" id="KW-1185">Reference proteome</keyword>
<dbReference type="GO" id="GO:0016020">
    <property type="term" value="C:membrane"/>
    <property type="evidence" value="ECO:0007669"/>
    <property type="project" value="UniProtKB-SubCell"/>
</dbReference>
<dbReference type="InterPro" id="IPR045272">
    <property type="entry name" value="ANXUR1/2-like"/>
</dbReference>
<evidence type="ECO:0000256" key="6">
    <source>
        <dbReference type="ARBA" id="ARBA00022741"/>
    </source>
</evidence>
<dbReference type="Pfam" id="PF12819">
    <property type="entry name" value="Malectin_like"/>
    <property type="match status" value="1"/>
</dbReference>
<keyword evidence="8" id="KW-0067">ATP-binding</keyword>
<dbReference type="FunFam" id="2.60.120.430:FF:000007">
    <property type="entry name" value="FERONIA receptor-like kinase"/>
    <property type="match status" value="1"/>
</dbReference>
<keyword evidence="4" id="KW-0812">Transmembrane</keyword>
<comment type="caution">
    <text evidence="13">The sequence shown here is derived from an EMBL/GenBank/DDBJ whole genome shotgun (WGS) entry which is preliminary data.</text>
</comment>
<accession>A0AAN7JQN0</accession>
<dbReference type="Gene3D" id="2.60.120.430">
    <property type="entry name" value="Galactose-binding lectin"/>
    <property type="match status" value="2"/>
</dbReference>
<dbReference type="AlphaFoldDB" id="A0AAN7JQN0"/>
<evidence type="ECO:0000256" key="1">
    <source>
        <dbReference type="ARBA" id="ARBA00004479"/>
    </source>
</evidence>
<evidence type="ECO:0000256" key="5">
    <source>
        <dbReference type="ARBA" id="ARBA00022729"/>
    </source>
</evidence>
<name>A0AAN7JQN0_9MYRT</name>
<evidence type="ECO:0000256" key="7">
    <source>
        <dbReference type="ARBA" id="ARBA00022777"/>
    </source>
</evidence>
<dbReference type="InterPro" id="IPR024788">
    <property type="entry name" value="Malectin-like_Carb-bd_dom"/>
</dbReference>
<dbReference type="PANTHER" id="PTHR34590:SF15">
    <property type="entry name" value="PROTEIN KINASE DOMAIN-CONTAINING PROTEIN"/>
    <property type="match status" value="1"/>
</dbReference>
<reference evidence="13 14" key="1">
    <citation type="journal article" date="2023" name="Hortic Res">
        <title>Pangenome of water caltrop reveals structural variations and asymmetric subgenome divergence after allopolyploidization.</title>
        <authorList>
            <person name="Zhang X."/>
            <person name="Chen Y."/>
            <person name="Wang L."/>
            <person name="Yuan Y."/>
            <person name="Fang M."/>
            <person name="Shi L."/>
            <person name="Lu R."/>
            <person name="Comes H.P."/>
            <person name="Ma Y."/>
            <person name="Chen Y."/>
            <person name="Huang G."/>
            <person name="Zhou Y."/>
            <person name="Zheng Z."/>
            <person name="Qiu Y."/>
        </authorList>
    </citation>
    <scope>NUCLEOTIDE SEQUENCE [LARGE SCALE GENOMIC DNA]</scope>
    <source>
        <tissue evidence="13">Roots</tissue>
    </source>
</reference>
<evidence type="ECO:0000256" key="2">
    <source>
        <dbReference type="ARBA" id="ARBA00022527"/>
    </source>
</evidence>
<evidence type="ECO:0000256" key="3">
    <source>
        <dbReference type="ARBA" id="ARBA00022679"/>
    </source>
</evidence>
<keyword evidence="3" id="KW-0808">Transferase</keyword>
<protein>
    <recommendedName>
        <fullName evidence="12">Malectin-like domain-containing protein</fullName>
    </recommendedName>
</protein>
<keyword evidence="10" id="KW-0472">Membrane</keyword>
<feature type="domain" description="Malectin-like" evidence="12">
    <location>
        <begin position="236"/>
        <end position="620"/>
    </location>
</feature>
<comment type="subcellular location">
    <subcellularLocation>
        <location evidence="1">Membrane</location>
        <topology evidence="1">Single-pass type I membrane protein</topology>
    </subcellularLocation>
</comment>
<gene>
    <name evidence="13" type="ORF">SAY87_020649</name>
</gene>
<evidence type="ECO:0000256" key="9">
    <source>
        <dbReference type="ARBA" id="ARBA00022989"/>
    </source>
</evidence>
<keyword evidence="7" id="KW-0418">Kinase</keyword>
<evidence type="ECO:0000256" key="11">
    <source>
        <dbReference type="ARBA" id="ARBA00023180"/>
    </source>
</evidence>
<keyword evidence="6" id="KW-0547">Nucleotide-binding</keyword>
<organism evidence="13 14">
    <name type="scientific">Trapa incisa</name>
    <dbReference type="NCBI Taxonomy" id="236973"/>
    <lineage>
        <taxon>Eukaryota</taxon>
        <taxon>Viridiplantae</taxon>
        <taxon>Streptophyta</taxon>
        <taxon>Embryophyta</taxon>
        <taxon>Tracheophyta</taxon>
        <taxon>Spermatophyta</taxon>
        <taxon>Magnoliopsida</taxon>
        <taxon>eudicotyledons</taxon>
        <taxon>Gunneridae</taxon>
        <taxon>Pentapetalae</taxon>
        <taxon>rosids</taxon>
        <taxon>malvids</taxon>
        <taxon>Myrtales</taxon>
        <taxon>Lythraceae</taxon>
        <taxon>Trapa</taxon>
    </lineage>
</organism>
<evidence type="ECO:0000256" key="8">
    <source>
        <dbReference type="ARBA" id="ARBA00022840"/>
    </source>
</evidence>
<evidence type="ECO:0000256" key="10">
    <source>
        <dbReference type="ARBA" id="ARBA00023136"/>
    </source>
</evidence>
<evidence type="ECO:0000313" key="13">
    <source>
        <dbReference type="EMBL" id="KAK4751851.1"/>
    </source>
</evidence>
<proteinExistence type="predicted"/>
<keyword evidence="5" id="KW-0732">Signal</keyword>
<keyword evidence="2" id="KW-0723">Serine/threonine-protein kinase</keyword>
<dbReference type="PANTHER" id="PTHR34590">
    <property type="entry name" value="OS03G0124300 PROTEIN-RELATED"/>
    <property type="match status" value="1"/>
</dbReference>
<dbReference type="Proteomes" id="UP001345219">
    <property type="component" value="Chromosome 16"/>
</dbReference>
<dbReference type="GO" id="GO:0004674">
    <property type="term" value="F:protein serine/threonine kinase activity"/>
    <property type="evidence" value="ECO:0007669"/>
    <property type="project" value="UniProtKB-KW"/>
</dbReference>
<evidence type="ECO:0000313" key="14">
    <source>
        <dbReference type="Proteomes" id="UP001345219"/>
    </source>
</evidence>
<dbReference type="GO" id="GO:0005524">
    <property type="term" value="F:ATP binding"/>
    <property type="evidence" value="ECO:0007669"/>
    <property type="project" value="UniProtKB-KW"/>
</dbReference>
<evidence type="ECO:0000256" key="4">
    <source>
        <dbReference type="ARBA" id="ARBA00022692"/>
    </source>
</evidence>
<dbReference type="EMBL" id="JAXIOK010000016">
    <property type="protein sequence ID" value="KAK4751851.1"/>
    <property type="molecule type" value="Genomic_DNA"/>
</dbReference>
<evidence type="ECO:0000259" key="12">
    <source>
        <dbReference type="Pfam" id="PF12819"/>
    </source>
</evidence>
<dbReference type="GO" id="GO:0004714">
    <property type="term" value="F:transmembrane receptor protein tyrosine kinase activity"/>
    <property type="evidence" value="ECO:0007669"/>
    <property type="project" value="InterPro"/>
</dbReference>
<keyword evidence="11" id="KW-0325">Glycoprotein</keyword>
<sequence>MTNDILHSLHIEAVIKLHGTSICDQKGICTLPLILAAFPSREEEIHIPLGILPAMVLVHADSISFQFELAEHELGLLLHCWTYWMLGDEKQHARVAVGKDLTQPESLSPFSRSGSFTHKNIQTDRFKLWNKIAIVGARIPSWQLQAIKQGSRVRERAPWCWCYYSHLNYYKDIVTVNTNRTVRKNKRYCTGAVLPQQPPLRKLLVVGAVLHLILLLLCLCSADDVHVYTPIDQIFVNCGSDGDSITSDGRSWAGDVNSKYSLLDSRKSLTNKASTQPSGVDQVPYTTARLSRSEFSYSFPVTAGPKFLRLHFFSSTYNQNLSRSDAVFSVTSGRFTLLHNFSVSLVADNLELLGGGRSFFREFCVLIKDSQRLNLTFTPSTDASNSYALVNGIEIVSMPSDLYYSNSSHGSRDLNFLGNNGNPLTLREDDALETVHRINVGGTFLGPGKDTGMFRTWMGPDDAYLTEDLASVLPVNTSISLIFDKIPNYTAPQDVYRTARSMGTDRTENFSYNLTWSFTVDSNFRYIVRLHFCEFQIEITKEGDRVFEIFIDSLEAESMSDVIRWTGGRGTGIPIYRDYAIDMLEQGSKKVNLTVALHPASETFSIYADALLNGVEIFKISSTDGNLAGPNPDPVASGDMNLIL</sequence>